<dbReference type="eggNOG" id="COG3871">
    <property type="taxonomic scope" value="Bacteria"/>
</dbReference>
<feature type="domain" description="Pyridoxamine 5'-phosphate oxidase N-terminal" evidence="1">
    <location>
        <begin position="12"/>
        <end position="131"/>
    </location>
</feature>
<gene>
    <name evidence="2" type="ORF">L21SP2_2180</name>
</gene>
<dbReference type="OrthoDB" id="369589at2"/>
<dbReference type="PANTHER" id="PTHR34818">
    <property type="entry name" value="PROTEIN BLI-3"/>
    <property type="match status" value="1"/>
</dbReference>
<dbReference type="PANTHER" id="PTHR34818:SF1">
    <property type="entry name" value="PROTEIN BLI-3"/>
    <property type="match status" value="1"/>
</dbReference>
<dbReference type="Gene3D" id="2.30.110.10">
    <property type="entry name" value="Electron Transport, Fmn-binding Protein, Chain A"/>
    <property type="match status" value="1"/>
</dbReference>
<evidence type="ECO:0000259" key="1">
    <source>
        <dbReference type="Pfam" id="PF01243"/>
    </source>
</evidence>
<dbReference type="HOGENOM" id="CLU_1773730_0_0_12"/>
<dbReference type="Proteomes" id="UP000018680">
    <property type="component" value="Chromosome"/>
</dbReference>
<evidence type="ECO:0000313" key="3">
    <source>
        <dbReference type="Proteomes" id="UP000018680"/>
    </source>
</evidence>
<evidence type="ECO:0000313" key="2">
    <source>
        <dbReference type="EMBL" id="AHC15543.1"/>
    </source>
</evidence>
<dbReference type="Pfam" id="PF01243">
    <property type="entry name" value="PNPOx_N"/>
    <property type="match status" value="1"/>
</dbReference>
<dbReference type="InterPro" id="IPR011576">
    <property type="entry name" value="Pyridox_Oxase_N"/>
</dbReference>
<reference evidence="2 3" key="1">
    <citation type="journal article" date="2015" name="Stand. Genomic Sci.">
        <title>Complete genome sequence and description of Salinispira pacifica gen. nov., sp. nov., a novel spirochaete isolated form a hypersaline microbial mat.</title>
        <authorList>
            <person name="Ben Hania W."/>
            <person name="Joseph M."/>
            <person name="Schumann P."/>
            <person name="Bunk B."/>
            <person name="Fiebig A."/>
            <person name="Sproer C."/>
            <person name="Klenk H.P."/>
            <person name="Fardeau M.L."/>
            <person name="Spring S."/>
        </authorList>
    </citation>
    <scope>NUCLEOTIDE SEQUENCE [LARGE SCALE GENOMIC DNA]</scope>
    <source>
        <strain evidence="2 3">L21-RPul-D2</strain>
    </source>
</reference>
<dbReference type="KEGG" id="slr:L21SP2_2180"/>
<name>V5WIE1_9SPIO</name>
<dbReference type="RefSeq" id="WP_024268447.1">
    <property type="nucleotide sequence ID" value="NC_023035.1"/>
</dbReference>
<dbReference type="InterPro" id="IPR052917">
    <property type="entry name" value="Stress-Dev_Protein"/>
</dbReference>
<dbReference type="InterPro" id="IPR012349">
    <property type="entry name" value="Split_barrel_FMN-bd"/>
</dbReference>
<sequence length="151" mass="17329">MDDKQMMNILDRLLEEEKVAMLANVDEDGKPALRWMTPGLVRGQEGRIYAVTSPKFSKVAQLKKNRYVSWMIQKKDLSEILTIRGRVELLDNPSLRSMVMEAIGPKLATFWKLNDDETDVVILETVIKEIEYYVPATGTREQVAIAREESK</sequence>
<accession>V5WIE1</accession>
<dbReference type="AlphaFoldDB" id="V5WIE1"/>
<organism evidence="2 3">
    <name type="scientific">Salinispira pacifica</name>
    <dbReference type="NCBI Taxonomy" id="1307761"/>
    <lineage>
        <taxon>Bacteria</taxon>
        <taxon>Pseudomonadati</taxon>
        <taxon>Spirochaetota</taxon>
        <taxon>Spirochaetia</taxon>
        <taxon>Spirochaetales</taxon>
        <taxon>Spirochaetaceae</taxon>
        <taxon>Salinispira</taxon>
    </lineage>
</organism>
<dbReference type="STRING" id="1307761.L21SP2_2180"/>
<protein>
    <recommendedName>
        <fullName evidence="1">Pyridoxamine 5'-phosphate oxidase N-terminal domain-containing protein</fullName>
    </recommendedName>
</protein>
<keyword evidence="3" id="KW-1185">Reference proteome</keyword>
<dbReference type="EMBL" id="CP006939">
    <property type="protein sequence ID" value="AHC15543.1"/>
    <property type="molecule type" value="Genomic_DNA"/>
</dbReference>
<dbReference type="SUPFAM" id="SSF50475">
    <property type="entry name" value="FMN-binding split barrel"/>
    <property type="match status" value="1"/>
</dbReference>
<proteinExistence type="predicted"/>